<dbReference type="KEGG" id="mng:MNEG_14016"/>
<dbReference type="PROSITE" id="PS51355">
    <property type="entry name" value="GLUTATHIONE_PEROXID_3"/>
    <property type="match status" value="1"/>
</dbReference>
<dbReference type="GO" id="GO:0006979">
    <property type="term" value="P:response to oxidative stress"/>
    <property type="evidence" value="ECO:0007669"/>
    <property type="project" value="InterPro"/>
</dbReference>
<dbReference type="InterPro" id="IPR036249">
    <property type="entry name" value="Thioredoxin-like_sf"/>
</dbReference>
<keyword evidence="2" id="KW-0575">Peroxidase</keyword>
<evidence type="ECO:0000313" key="5">
    <source>
        <dbReference type="Proteomes" id="UP000054498"/>
    </source>
</evidence>
<proteinExistence type="inferred from homology"/>
<evidence type="ECO:0000313" key="4">
    <source>
        <dbReference type="EMBL" id="KIY93945.1"/>
    </source>
</evidence>
<keyword evidence="5" id="KW-1185">Reference proteome</keyword>
<dbReference type="EMBL" id="KK104418">
    <property type="protein sequence ID" value="KIY93945.1"/>
    <property type="molecule type" value="Genomic_DNA"/>
</dbReference>
<protein>
    <submittedName>
        <fullName evidence="4">Uncharacterized protein</fullName>
    </submittedName>
</protein>
<dbReference type="Proteomes" id="UP000054498">
    <property type="component" value="Unassembled WGS sequence"/>
</dbReference>
<keyword evidence="3" id="KW-0560">Oxidoreductase</keyword>
<dbReference type="InterPro" id="IPR000889">
    <property type="entry name" value="Glutathione_peroxidase"/>
</dbReference>
<evidence type="ECO:0000256" key="1">
    <source>
        <dbReference type="ARBA" id="ARBA00006926"/>
    </source>
</evidence>
<dbReference type="PANTHER" id="PTHR11592">
    <property type="entry name" value="GLUTATHIONE PEROXIDASE"/>
    <property type="match status" value="1"/>
</dbReference>
<dbReference type="GeneID" id="25731536"/>
<dbReference type="PANTHER" id="PTHR11592:SF78">
    <property type="entry name" value="GLUTATHIONE PEROXIDASE"/>
    <property type="match status" value="1"/>
</dbReference>
<gene>
    <name evidence="4" type="ORF">MNEG_14016</name>
</gene>
<name>A0A0D2MFR6_9CHLO</name>
<dbReference type="RefSeq" id="XP_013892965.1">
    <property type="nucleotide sequence ID" value="XM_014037511.1"/>
</dbReference>
<dbReference type="OrthoDB" id="446890at2759"/>
<evidence type="ECO:0000256" key="3">
    <source>
        <dbReference type="ARBA" id="ARBA00023002"/>
    </source>
</evidence>
<sequence>MRASLAQPAAQRAGSRGHARSCNVRCNATRRDSLLALGGAAVLSSGLVVPAAAPLAASAAQPSNGAYAFNLPQNLNYPGLRTLLEKYRPDGFEVAAVSCNQFGGQAPGTDEEEREAAYRKFGTRDFEVYDHILVNGALTVCGRTRAP</sequence>
<dbReference type="Gene3D" id="3.40.30.10">
    <property type="entry name" value="Glutaredoxin"/>
    <property type="match status" value="1"/>
</dbReference>
<dbReference type="SUPFAM" id="SSF52833">
    <property type="entry name" value="Thioredoxin-like"/>
    <property type="match status" value="1"/>
</dbReference>
<evidence type="ECO:0000256" key="2">
    <source>
        <dbReference type="ARBA" id="ARBA00022559"/>
    </source>
</evidence>
<dbReference type="Pfam" id="PF00255">
    <property type="entry name" value="GSHPx"/>
    <property type="match status" value="1"/>
</dbReference>
<dbReference type="STRING" id="145388.A0A0D2MFR6"/>
<dbReference type="GO" id="GO:0004601">
    <property type="term" value="F:peroxidase activity"/>
    <property type="evidence" value="ECO:0007669"/>
    <property type="project" value="UniProtKB-KW"/>
</dbReference>
<organism evidence="4 5">
    <name type="scientific">Monoraphidium neglectum</name>
    <dbReference type="NCBI Taxonomy" id="145388"/>
    <lineage>
        <taxon>Eukaryota</taxon>
        <taxon>Viridiplantae</taxon>
        <taxon>Chlorophyta</taxon>
        <taxon>core chlorophytes</taxon>
        <taxon>Chlorophyceae</taxon>
        <taxon>CS clade</taxon>
        <taxon>Sphaeropleales</taxon>
        <taxon>Selenastraceae</taxon>
        <taxon>Monoraphidium</taxon>
    </lineage>
</organism>
<dbReference type="AlphaFoldDB" id="A0A0D2MFR6"/>
<accession>A0A0D2MFR6</accession>
<comment type="similarity">
    <text evidence="1">Belongs to the glutathione peroxidase family.</text>
</comment>
<reference evidence="4 5" key="1">
    <citation type="journal article" date="2013" name="BMC Genomics">
        <title>Reconstruction of the lipid metabolism for the microalga Monoraphidium neglectum from its genome sequence reveals characteristics suitable for biofuel production.</title>
        <authorList>
            <person name="Bogen C."/>
            <person name="Al-Dilaimi A."/>
            <person name="Albersmeier A."/>
            <person name="Wichmann J."/>
            <person name="Grundmann M."/>
            <person name="Rupp O."/>
            <person name="Lauersen K.J."/>
            <person name="Blifernez-Klassen O."/>
            <person name="Kalinowski J."/>
            <person name="Goesmann A."/>
            <person name="Mussgnug J.H."/>
            <person name="Kruse O."/>
        </authorList>
    </citation>
    <scope>NUCLEOTIDE SEQUENCE [LARGE SCALE GENOMIC DNA]</scope>
    <source>
        <strain evidence="4 5">SAG 48.87</strain>
    </source>
</reference>